<organism evidence="1 2">
    <name type="scientific">Streptomyces griseocarneus</name>
    <dbReference type="NCBI Taxonomy" id="51201"/>
    <lineage>
        <taxon>Bacteria</taxon>
        <taxon>Bacillati</taxon>
        <taxon>Actinomycetota</taxon>
        <taxon>Actinomycetes</taxon>
        <taxon>Kitasatosporales</taxon>
        <taxon>Streptomycetaceae</taxon>
        <taxon>Streptomyces</taxon>
    </lineage>
</organism>
<sequence>MHAWALFDVEDTCVDAVFQAALRAAHASADPALGSHVLAFWAIAAY</sequence>
<dbReference type="Proteomes" id="UP000671836">
    <property type="component" value="Chromosome"/>
</dbReference>
<evidence type="ECO:0008006" key="3">
    <source>
        <dbReference type="Google" id="ProtNLM"/>
    </source>
</evidence>
<name>A0ABX7RNN3_9ACTN</name>
<evidence type="ECO:0000313" key="2">
    <source>
        <dbReference type="Proteomes" id="UP000671836"/>
    </source>
</evidence>
<proteinExistence type="predicted"/>
<evidence type="ECO:0000313" key="1">
    <source>
        <dbReference type="EMBL" id="QSY49894.1"/>
    </source>
</evidence>
<dbReference type="RefSeq" id="WP_179198911.1">
    <property type="nucleotide sequence ID" value="NZ_CP071595.1"/>
</dbReference>
<accession>A0ABX7RNN3</accession>
<keyword evidence="2" id="KW-1185">Reference proteome</keyword>
<reference evidence="1 2" key="1">
    <citation type="submission" date="2021-03" db="EMBL/GenBank/DDBJ databases">
        <title>Streptomyces strains.</title>
        <authorList>
            <person name="Lund M.B."/>
            <person name="Toerring T."/>
        </authorList>
    </citation>
    <scope>NUCLEOTIDE SEQUENCE [LARGE SCALE GENOMIC DNA]</scope>
    <source>
        <strain evidence="1 2">KCC S-1010</strain>
    </source>
</reference>
<protein>
    <recommendedName>
        <fullName evidence="3">HAD family hydrolase</fullName>
    </recommendedName>
</protein>
<dbReference type="EMBL" id="CP071595">
    <property type="protein sequence ID" value="QSY49894.1"/>
    <property type="molecule type" value="Genomic_DNA"/>
</dbReference>
<gene>
    <name evidence="1" type="ORF">J3S04_02000</name>
</gene>